<evidence type="ECO:0000256" key="9">
    <source>
        <dbReference type="ARBA" id="ARBA00023136"/>
    </source>
</evidence>
<dbReference type="Proteomes" id="UP000887540">
    <property type="component" value="Unplaced"/>
</dbReference>
<evidence type="ECO:0000256" key="12">
    <source>
        <dbReference type="SAM" id="MobiDB-lite"/>
    </source>
</evidence>
<dbReference type="AlphaFoldDB" id="A0A914CEA3"/>
<dbReference type="GO" id="GO:0042761">
    <property type="term" value="P:very long-chain fatty acid biosynthetic process"/>
    <property type="evidence" value="ECO:0007669"/>
    <property type="project" value="TreeGrafter"/>
</dbReference>
<organism evidence="13 14">
    <name type="scientific">Acrobeloides nanus</name>
    <dbReference type="NCBI Taxonomy" id="290746"/>
    <lineage>
        <taxon>Eukaryota</taxon>
        <taxon>Metazoa</taxon>
        <taxon>Ecdysozoa</taxon>
        <taxon>Nematoda</taxon>
        <taxon>Chromadorea</taxon>
        <taxon>Rhabditida</taxon>
        <taxon>Tylenchina</taxon>
        <taxon>Cephalobomorpha</taxon>
        <taxon>Cephaloboidea</taxon>
        <taxon>Cephalobidae</taxon>
        <taxon>Acrobeloides</taxon>
    </lineage>
</organism>
<keyword evidence="7 11" id="KW-1133">Transmembrane helix</keyword>
<feature type="transmembrane region" description="Helical" evidence="11">
    <location>
        <begin position="38"/>
        <end position="56"/>
    </location>
</feature>
<feature type="compositionally biased region" description="Polar residues" evidence="12">
    <location>
        <begin position="255"/>
        <end position="265"/>
    </location>
</feature>
<keyword evidence="13" id="KW-1185">Reference proteome</keyword>
<evidence type="ECO:0000256" key="3">
    <source>
        <dbReference type="ARBA" id="ARBA00022516"/>
    </source>
</evidence>
<accession>A0A914CEA3</accession>
<keyword evidence="9 11" id="KW-0472">Membrane</keyword>
<comment type="similarity">
    <text evidence="11">Belongs to the ELO family.</text>
</comment>
<comment type="pathway">
    <text evidence="2">Lipid metabolism; fatty acid biosynthesis.</text>
</comment>
<feature type="transmembrane region" description="Helical" evidence="11">
    <location>
        <begin position="169"/>
        <end position="191"/>
    </location>
</feature>
<feature type="region of interest" description="Disordered" evidence="12">
    <location>
        <begin position="247"/>
        <end position="292"/>
    </location>
</feature>
<evidence type="ECO:0000256" key="6">
    <source>
        <dbReference type="ARBA" id="ARBA00022832"/>
    </source>
</evidence>
<dbReference type="EC" id="2.3.1.199" evidence="11"/>
<dbReference type="Pfam" id="PF01151">
    <property type="entry name" value="ELO"/>
    <property type="match status" value="1"/>
</dbReference>
<feature type="transmembrane region" description="Helical" evidence="11">
    <location>
        <begin position="211"/>
        <end position="230"/>
    </location>
</feature>
<keyword evidence="6 11" id="KW-0276">Fatty acid metabolism</keyword>
<dbReference type="PANTHER" id="PTHR11157">
    <property type="entry name" value="FATTY ACID ACYL TRANSFERASE-RELATED"/>
    <property type="match status" value="1"/>
</dbReference>
<sequence length="292" mass="34114">MQENWYHSFTASLLYVILIYAGQRWMESRKPFALDSALFWWNFGLAIFSIVGWIRMTPEMFWSVNSNSMVYSICTASFAQGVTGYWTEKFAMSKIVELGDTAFIVLRKRPLIFLHWYHHVTVLAYTWHAYKDHTASGRWFIWMNYGVHAFMYSYYAIRAANIRLPKQIAMLVTTLQILQMVVGVIIGVSIYRIKSAGQPCQQTWENLFFSFTVYFSYFLLFCNFFYQAYLTKNNRYEKITPKSAKNGEVVMNGKHSGSNKPTMNENVHKEKNNGTSTRDSPPMTRKRAALIH</sequence>
<feature type="transmembrane region" description="Helical" evidence="11">
    <location>
        <begin position="6"/>
        <end position="26"/>
    </location>
</feature>
<dbReference type="GO" id="GO:0019367">
    <property type="term" value="P:fatty acid elongation, saturated fatty acid"/>
    <property type="evidence" value="ECO:0007669"/>
    <property type="project" value="TreeGrafter"/>
</dbReference>
<protein>
    <recommendedName>
        <fullName evidence="11">Elongation of very long chain fatty acids protein</fullName>
        <ecNumber evidence="11">2.3.1.199</ecNumber>
    </recommendedName>
    <alternativeName>
        <fullName evidence="11">Very-long-chain 3-oxoacyl-CoA synthase</fullName>
    </alternativeName>
</protein>
<evidence type="ECO:0000256" key="1">
    <source>
        <dbReference type="ARBA" id="ARBA00004141"/>
    </source>
</evidence>
<feature type="transmembrane region" description="Helical" evidence="11">
    <location>
        <begin position="139"/>
        <end position="157"/>
    </location>
</feature>
<keyword evidence="4 11" id="KW-0808">Transferase</keyword>
<dbReference type="GO" id="GO:0005789">
    <property type="term" value="C:endoplasmic reticulum membrane"/>
    <property type="evidence" value="ECO:0007669"/>
    <property type="project" value="TreeGrafter"/>
</dbReference>
<evidence type="ECO:0000256" key="10">
    <source>
        <dbReference type="ARBA" id="ARBA00023160"/>
    </source>
</evidence>
<evidence type="ECO:0000256" key="7">
    <source>
        <dbReference type="ARBA" id="ARBA00022989"/>
    </source>
</evidence>
<keyword evidence="5 11" id="KW-0812">Transmembrane</keyword>
<evidence type="ECO:0000313" key="13">
    <source>
        <dbReference type="Proteomes" id="UP000887540"/>
    </source>
</evidence>
<keyword evidence="8 11" id="KW-0443">Lipid metabolism</keyword>
<dbReference type="PROSITE" id="PS01188">
    <property type="entry name" value="ELO"/>
    <property type="match status" value="1"/>
</dbReference>
<dbReference type="GO" id="GO:0034626">
    <property type="term" value="P:fatty acid elongation, polyunsaturated fatty acid"/>
    <property type="evidence" value="ECO:0007669"/>
    <property type="project" value="TreeGrafter"/>
</dbReference>
<dbReference type="InterPro" id="IPR002076">
    <property type="entry name" value="ELO_fam"/>
</dbReference>
<keyword evidence="10 11" id="KW-0275">Fatty acid biosynthesis</keyword>
<dbReference type="WBParaSite" id="ACRNAN_Path_88.g323.t1">
    <property type="protein sequence ID" value="ACRNAN_Path_88.g323.t1"/>
    <property type="gene ID" value="ACRNAN_Path_88.g323"/>
</dbReference>
<keyword evidence="3 11" id="KW-0444">Lipid biosynthesis</keyword>
<dbReference type="GO" id="GO:0009922">
    <property type="term" value="F:fatty acid elongase activity"/>
    <property type="evidence" value="ECO:0007669"/>
    <property type="project" value="UniProtKB-EC"/>
</dbReference>
<evidence type="ECO:0000256" key="11">
    <source>
        <dbReference type="RuleBase" id="RU361115"/>
    </source>
</evidence>
<comment type="subcellular location">
    <subcellularLocation>
        <location evidence="1">Membrane</location>
        <topology evidence="1">Multi-pass membrane protein</topology>
    </subcellularLocation>
</comment>
<evidence type="ECO:0000256" key="2">
    <source>
        <dbReference type="ARBA" id="ARBA00005194"/>
    </source>
</evidence>
<dbReference type="GO" id="GO:0030148">
    <property type="term" value="P:sphingolipid biosynthetic process"/>
    <property type="evidence" value="ECO:0007669"/>
    <property type="project" value="TreeGrafter"/>
</dbReference>
<name>A0A914CEA3_9BILA</name>
<feature type="transmembrane region" description="Helical" evidence="11">
    <location>
        <begin position="68"/>
        <end position="86"/>
    </location>
</feature>
<evidence type="ECO:0000313" key="14">
    <source>
        <dbReference type="WBParaSite" id="ACRNAN_Path_88.g323.t1"/>
    </source>
</evidence>
<comment type="catalytic activity">
    <reaction evidence="11">
        <text>a very-long-chain acyl-CoA + malonyl-CoA + H(+) = a very-long-chain 3-oxoacyl-CoA + CO2 + CoA</text>
        <dbReference type="Rhea" id="RHEA:32727"/>
        <dbReference type="ChEBI" id="CHEBI:15378"/>
        <dbReference type="ChEBI" id="CHEBI:16526"/>
        <dbReference type="ChEBI" id="CHEBI:57287"/>
        <dbReference type="ChEBI" id="CHEBI:57384"/>
        <dbReference type="ChEBI" id="CHEBI:90725"/>
        <dbReference type="ChEBI" id="CHEBI:90736"/>
        <dbReference type="EC" id="2.3.1.199"/>
    </reaction>
</comment>
<proteinExistence type="inferred from homology"/>
<dbReference type="GO" id="GO:0034625">
    <property type="term" value="P:fatty acid elongation, monounsaturated fatty acid"/>
    <property type="evidence" value="ECO:0007669"/>
    <property type="project" value="TreeGrafter"/>
</dbReference>
<evidence type="ECO:0000256" key="5">
    <source>
        <dbReference type="ARBA" id="ARBA00022692"/>
    </source>
</evidence>
<dbReference type="PANTHER" id="PTHR11157:SF17">
    <property type="entry name" value="ELONGATION OF VERY LONG CHAIN FATTY ACIDS PROTEIN 6"/>
    <property type="match status" value="1"/>
</dbReference>
<evidence type="ECO:0000256" key="8">
    <source>
        <dbReference type="ARBA" id="ARBA00023098"/>
    </source>
</evidence>
<reference evidence="14" key="1">
    <citation type="submission" date="2022-11" db="UniProtKB">
        <authorList>
            <consortium name="WormBaseParasite"/>
        </authorList>
    </citation>
    <scope>IDENTIFICATION</scope>
</reference>
<dbReference type="InterPro" id="IPR030457">
    <property type="entry name" value="ELO_CS"/>
</dbReference>
<evidence type="ECO:0000256" key="4">
    <source>
        <dbReference type="ARBA" id="ARBA00022679"/>
    </source>
</evidence>